<dbReference type="InterPro" id="IPR051838">
    <property type="entry name" value="ARTD_PARP"/>
</dbReference>
<evidence type="ECO:0000259" key="5">
    <source>
        <dbReference type="PROSITE" id="PS50030"/>
    </source>
</evidence>
<comment type="caution">
    <text evidence="6">The sequence shown here is derived from an EMBL/GenBank/DDBJ whole genome shotgun (WGS) entry which is preliminary data.</text>
</comment>
<name>A0ABR2J0U1_9EUKA</name>
<dbReference type="PROSITE" id="PS50030">
    <property type="entry name" value="UBA"/>
    <property type="match status" value="1"/>
</dbReference>
<dbReference type="SUPFAM" id="SSF46934">
    <property type="entry name" value="UBA-like"/>
    <property type="match status" value="1"/>
</dbReference>
<sequence>MDGSYGNTDDQFTEQTLEVLSQHSYDPDNPPIEVNPDEIPRDSLLYSWLCQYMYGIITDTNNNRFPVSLSIPRTVLPISLQILYNFDISDDMLKITIDRSPTGSNQEYKIKAEQPIIGESFTGSSLVNTVITDFQNGNYKPKEYYRSSPFILYKQNAQPSPEKVQKMVEAGYDELQSEKALSNCHDDLEKSIHLLRTGEYEFPKEEMKVSDIVKYDENPLIYLILGIVDKIFDLQDHCSICGDPIQRSLKPTSCEKNICYTQFSSIGLGTSVIQEIKRDIKVADLLFSVFVSSIGTKFLIPAPPPLTTEKLNERIDLDEMPKYKSNDGKDDLNYDPNYLMEVVKKVPSFDQIVKEANDDSLRKSIGREAFKLLQWVLLTNRAQLFWLPPPLELQLIKNASPNCIQFMSLASSPEQESIFQQLKEKFGSLYLWHGSGIDKWHSIIRNGLINTSRVKGMVVHGTAYGEGIYLASHSDISMSYVNKTNAWSRSSLGQISIIALCEVIKFPFNQDQKIEVNVKNKYTGQMEKKVLTGRLNSFTDIFTLTMEEAIIVRFLFVNFNGRLDILNNQPTGIPTFDDFINYHMQKK</sequence>
<dbReference type="SUPFAM" id="SSF56399">
    <property type="entry name" value="ADP-ribosylation"/>
    <property type="match status" value="1"/>
</dbReference>
<dbReference type="Proteomes" id="UP001470230">
    <property type="component" value="Unassembled WGS sequence"/>
</dbReference>
<dbReference type="Pfam" id="PF00644">
    <property type="entry name" value="PARP"/>
    <property type="match status" value="1"/>
</dbReference>
<evidence type="ECO:0000256" key="1">
    <source>
        <dbReference type="ARBA" id="ARBA00022676"/>
    </source>
</evidence>
<gene>
    <name evidence="6" type="ORF">M9Y10_007258</name>
</gene>
<proteinExistence type="predicted"/>
<dbReference type="InterPro" id="IPR015940">
    <property type="entry name" value="UBA"/>
</dbReference>
<evidence type="ECO:0000256" key="3">
    <source>
        <dbReference type="ARBA" id="ARBA00022695"/>
    </source>
</evidence>
<keyword evidence="3" id="KW-0548">Nucleotidyltransferase</keyword>
<accession>A0ABR2J0U1</accession>
<dbReference type="Gene3D" id="3.90.228.10">
    <property type="match status" value="1"/>
</dbReference>
<reference evidence="6 7" key="1">
    <citation type="submission" date="2024-04" db="EMBL/GenBank/DDBJ databases">
        <title>Tritrichomonas musculus Genome.</title>
        <authorList>
            <person name="Alves-Ferreira E."/>
            <person name="Grigg M."/>
            <person name="Lorenzi H."/>
            <person name="Galac M."/>
        </authorList>
    </citation>
    <scope>NUCLEOTIDE SEQUENCE [LARGE SCALE GENOMIC DNA]</scope>
    <source>
        <strain evidence="6 7">EAF2021</strain>
    </source>
</reference>
<protein>
    <submittedName>
        <fullName evidence="6">Poly [ADP-ribose] polymerase 6</fullName>
    </submittedName>
</protein>
<dbReference type="EMBL" id="JAPFFF010000013">
    <property type="protein sequence ID" value="KAK8871528.1"/>
    <property type="molecule type" value="Genomic_DNA"/>
</dbReference>
<evidence type="ECO:0000313" key="6">
    <source>
        <dbReference type="EMBL" id="KAK8871528.1"/>
    </source>
</evidence>
<dbReference type="Gene3D" id="1.10.8.10">
    <property type="entry name" value="DNA helicase RuvA subunit, C-terminal domain"/>
    <property type="match status" value="1"/>
</dbReference>
<organism evidence="6 7">
    <name type="scientific">Tritrichomonas musculus</name>
    <dbReference type="NCBI Taxonomy" id="1915356"/>
    <lineage>
        <taxon>Eukaryota</taxon>
        <taxon>Metamonada</taxon>
        <taxon>Parabasalia</taxon>
        <taxon>Tritrichomonadida</taxon>
        <taxon>Tritrichomonadidae</taxon>
        <taxon>Tritrichomonas</taxon>
    </lineage>
</organism>
<evidence type="ECO:0000256" key="4">
    <source>
        <dbReference type="ARBA" id="ARBA00023027"/>
    </source>
</evidence>
<dbReference type="PANTHER" id="PTHR21328">
    <property type="entry name" value="POLY ADP-RIBOSE POLYMERASE FAMILY, MEMBER PARP"/>
    <property type="match status" value="1"/>
</dbReference>
<keyword evidence="2" id="KW-0808">Transferase</keyword>
<keyword evidence="7" id="KW-1185">Reference proteome</keyword>
<dbReference type="InterPro" id="IPR009060">
    <property type="entry name" value="UBA-like_sf"/>
</dbReference>
<keyword evidence="1" id="KW-0328">Glycosyltransferase</keyword>
<evidence type="ECO:0000256" key="2">
    <source>
        <dbReference type="ARBA" id="ARBA00022679"/>
    </source>
</evidence>
<dbReference type="InterPro" id="IPR012317">
    <property type="entry name" value="Poly(ADP-ribose)pol_cat_dom"/>
</dbReference>
<keyword evidence="4" id="KW-0520">NAD</keyword>
<feature type="domain" description="UBA" evidence="5">
    <location>
        <begin position="158"/>
        <end position="198"/>
    </location>
</feature>
<evidence type="ECO:0000313" key="7">
    <source>
        <dbReference type="Proteomes" id="UP001470230"/>
    </source>
</evidence>